<sequence length="472" mass="52697">MNIAVVLAGGVGSRFGKAYPKQFAKVAGKTLIEHTLDVFEINSDIDDVIVVSKGGFVDLIWEMVNKNGYHKIKSVISGGNERMDSTFNALEYIRDNYDATSDINLIIHDAVRPFVSDEIITACINELNIFDAVDVVINSADTIVEVDDDGNLVNIPERSKLRRGQTPQCFKFHVLYEAYVLAKAQENMKVTCDCGVLLQVMPHVKISTVHGHDTNIKITEPIDISIADYVFQQKGENRLSFLKKEELRNRIRDKVLVVYGGSYGIGQDIIDLANECGAITYSFSRGQTNTDISNSADIEYSLKKVFDNEGRIDFVINSAALLKKKPLMNMSDSEIKNIIDVNLYGAILLAKKAFPYLKQTQGAMLNFTSSSYTRGRSYYSSYCSSKAGVVNLTQSLAEEWYDFNVKVNCINPERTSTPMRRTNFGHEDPTTLLKSEDVAVASLNTLVSLSSGHIVNVKFDNVLERNEYFNSK</sequence>
<dbReference type="Pfam" id="PF01128">
    <property type="entry name" value="IspD"/>
    <property type="match status" value="1"/>
</dbReference>
<dbReference type="InterPro" id="IPR029044">
    <property type="entry name" value="Nucleotide-diphossugar_trans"/>
</dbReference>
<dbReference type="Gene3D" id="3.90.550.10">
    <property type="entry name" value="Spore Coat Polysaccharide Biosynthesis Protein SpsA, Chain A"/>
    <property type="match status" value="1"/>
</dbReference>
<evidence type="ECO:0000313" key="3">
    <source>
        <dbReference type="EMBL" id="OLQ94980.1"/>
    </source>
</evidence>
<accession>A0ABX3FMJ0</accession>
<dbReference type="SUPFAM" id="SSF51735">
    <property type="entry name" value="NAD(P)-binding Rossmann-fold domains"/>
    <property type="match status" value="1"/>
</dbReference>
<comment type="caution">
    <text evidence="3">The sequence shown here is derived from an EMBL/GenBank/DDBJ whole genome shotgun (WGS) entry which is preliminary data.</text>
</comment>
<dbReference type="PANTHER" id="PTHR32125:SF4">
    <property type="entry name" value="2-C-METHYL-D-ERYTHRITOL 4-PHOSPHATE CYTIDYLYLTRANSFERASE, CHLOROPLASTIC"/>
    <property type="match status" value="1"/>
</dbReference>
<dbReference type="PRINTS" id="PR00080">
    <property type="entry name" value="SDRFAMILY"/>
</dbReference>
<dbReference type="PIRSF" id="PIRSF036586">
    <property type="entry name" value="CDP-ribitol_syn"/>
    <property type="match status" value="1"/>
</dbReference>
<dbReference type="PROSITE" id="PS00061">
    <property type="entry name" value="ADH_SHORT"/>
    <property type="match status" value="1"/>
</dbReference>
<gene>
    <name evidence="3" type="ORF">BIY20_21575</name>
</gene>
<dbReference type="PANTHER" id="PTHR32125">
    <property type="entry name" value="2-C-METHYL-D-ERYTHRITOL 4-PHOSPHATE CYTIDYLYLTRANSFERASE, CHLOROPLASTIC"/>
    <property type="match status" value="1"/>
</dbReference>
<evidence type="ECO:0000256" key="1">
    <source>
        <dbReference type="ARBA" id="ARBA00022679"/>
    </source>
</evidence>
<keyword evidence="1" id="KW-0808">Transferase</keyword>
<dbReference type="Pfam" id="PF13561">
    <property type="entry name" value="adh_short_C2"/>
    <property type="match status" value="1"/>
</dbReference>
<dbReference type="InterPro" id="IPR012115">
    <property type="entry name" value="CDP-ribitol_syn"/>
</dbReference>
<evidence type="ECO:0000313" key="4">
    <source>
        <dbReference type="Proteomes" id="UP000186039"/>
    </source>
</evidence>
<reference evidence="3 4" key="1">
    <citation type="submission" date="2016-09" db="EMBL/GenBank/DDBJ databases">
        <title>Genomic Taxonomy of the Vibrionaceae.</title>
        <authorList>
            <person name="Gonzalez-Castillo A."/>
            <person name="Gomez-Gil B."/>
            <person name="Enciso-Ibarra K."/>
        </authorList>
    </citation>
    <scope>NUCLEOTIDE SEQUENCE [LARGE SCALE GENOMIC DNA]</scope>
    <source>
        <strain evidence="3 4">CAIM 1902</strain>
    </source>
</reference>
<dbReference type="RefSeq" id="WP_075714214.1">
    <property type="nucleotide sequence ID" value="NZ_MJMH01000108.1"/>
</dbReference>
<dbReference type="CDD" id="cd02516">
    <property type="entry name" value="CDP-ME_synthetase"/>
    <property type="match status" value="1"/>
</dbReference>
<dbReference type="NCBIfam" id="NF001183">
    <property type="entry name" value="PRK00155.1-3"/>
    <property type="match status" value="1"/>
</dbReference>
<evidence type="ECO:0000256" key="2">
    <source>
        <dbReference type="ARBA" id="ARBA00022695"/>
    </source>
</evidence>
<proteinExistence type="predicted"/>
<evidence type="ECO:0008006" key="5">
    <source>
        <dbReference type="Google" id="ProtNLM"/>
    </source>
</evidence>
<dbReference type="InterPro" id="IPR036291">
    <property type="entry name" value="NAD(P)-bd_dom_sf"/>
</dbReference>
<dbReference type="EMBL" id="MJMH01000108">
    <property type="protein sequence ID" value="OLQ94980.1"/>
    <property type="molecule type" value="Genomic_DNA"/>
</dbReference>
<dbReference type="Gene3D" id="3.40.50.720">
    <property type="entry name" value="NAD(P)-binding Rossmann-like Domain"/>
    <property type="match status" value="1"/>
</dbReference>
<dbReference type="InterPro" id="IPR020904">
    <property type="entry name" value="Sc_DH/Rdtase_CS"/>
</dbReference>
<organism evidence="3 4">
    <name type="scientific">Vibrio panuliri</name>
    <dbReference type="NCBI Taxonomy" id="1381081"/>
    <lineage>
        <taxon>Bacteria</taxon>
        <taxon>Pseudomonadati</taxon>
        <taxon>Pseudomonadota</taxon>
        <taxon>Gammaproteobacteria</taxon>
        <taxon>Vibrionales</taxon>
        <taxon>Vibrionaceae</taxon>
        <taxon>Vibrio</taxon>
    </lineage>
</organism>
<dbReference type="PRINTS" id="PR00081">
    <property type="entry name" value="GDHRDH"/>
</dbReference>
<keyword evidence="2" id="KW-0548">Nucleotidyltransferase</keyword>
<protein>
    <recommendedName>
        <fullName evidence="5">2-C-methyl-D-erythritol 4-phosphate cytidylyltransferase</fullName>
    </recommendedName>
</protein>
<dbReference type="CDD" id="cd05233">
    <property type="entry name" value="SDR_c"/>
    <property type="match status" value="1"/>
</dbReference>
<keyword evidence="4" id="KW-1185">Reference proteome</keyword>
<dbReference type="SUPFAM" id="SSF53448">
    <property type="entry name" value="Nucleotide-diphospho-sugar transferases"/>
    <property type="match status" value="1"/>
</dbReference>
<dbReference type="InterPro" id="IPR034683">
    <property type="entry name" value="IspD/TarI"/>
</dbReference>
<dbReference type="InterPro" id="IPR050088">
    <property type="entry name" value="IspD/TarI_cytidylyltransf_bact"/>
</dbReference>
<dbReference type="InterPro" id="IPR002347">
    <property type="entry name" value="SDR_fam"/>
</dbReference>
<name>A0ABX3FMJ0_9VIBR</name>
<dbReference type="Proteomes" id="UP000186039">
    <property type="component" value="Unassembled WGS sequence"/>
</dbReference>